<keyword evidence="1" id="KW-1133">Transmembrane helix</keyword>
<keyword evidence="1" id="KW-0812">Transmembrane</keyword>
<sequence length="68" mass="7439">MERLMLIFSGFDADFSAAMATDDKQIKAAAVTVFTNAFILSFCSIVLVYIPLLGDPKLKFNISLAYGL</sequence>
<proteinExistence type="predicted"/>
<dbReference type="AlphaFoldDB" id="A0A654CKV9"/>
<gene>
    <name evidence="2" type="ORF">SPHINGO8BC_51003</name>
</gene>
<evidence type="ECO:0000313" key="2">
    <source>
        <dbReference type="EMBL" id="VXC93826.1"/>
    </source>
</evidence>
<reference evidence="2 3" key="1">
    <citation type="submission" date="2019-10" db="EMBL/GenBank/DDBJ databases">
        <authorList>
            <person name="Karimi E."/>
        </authorList>
    </citation>
    <scope>NUCLEOTIDE SEQUENCE [LARGE SCALE GENOMIC DNA]</scope>
    <source>
        <strain evidence="2">Sphingobacterium sp. 8BC</strain>
    </source>
</reference>
<accession>A0A654CKV9</accession>
<dbReference type="EMBL" id="CABWMV010000024">
    <property type="protein sequence ID" value="VXC93826.1"/>
    <property type="molecule type" value="Genomic_DNA"/>
</dbReference>
<protein>
    <submittedName>
        <fullName evidence="2">Uncharacterized protein</fullName>
    </submittedName>
</protein>
<keyword evidence="1" id="KW-0472">Membrane</keyword>
<organism evidence="2 3">
    <name type="scientific">Sphingobacterium multivorum</name>
    <dbReference type="NCBI Taxonomy" id="28454"/>
    <lineage>
        <taxon>Bacteria</taxon>
        <taxon>Pseudomonadati</taxon>
        <taxon>Bacteroidota</taxon>
        <taxon>Sphingobacteriia</taxon>
        <taxon>Sphingobacteriales</taxon>
        <taxon>Sphingobacteriaceae</taxon>
        <taxon>Sphingobacterium</taxon>
    </lineage>
</organism>
<feature type="transmembrane region" description="Helical" evidence="1">
    <location>
        <begin position="30"/>
        <end position="52"/>
    </location>
</feature>
<name>A0A654CKV9_SPHMU</name>
<dbReference type="Proteomes" id="UP000432350">
    <property type="component" value="Unassembled WGS sequence"/>
</dbReference>
<evidence type="ECO:0000313" key="3">
    <source>
        <dbReference type="Proteomes" id="UP000432350"/>
    </source>
</evidence>
<evidence type="ECO:0000256" key="1">
    <source>
        <dbReference type="SAM" id="Phobius"/>
    </source>
</evidence>